<dbReference type="InterPro" id="IPR004360">
    <property type="entry name" value="Glyas_Fos-R_dOase_dom"/>
</dbReference>
<accession>A0A926NGE9</accession>
<keyword evidence="1" id="KW-0479">Metal-binding</keyword>
<dbReference type="InterPro" id="IPR037523">
    <property type="entry name" value="VOC_core"/>
</dbReference>
<dbReference type="SUPFAM" id="SSF54593">
    <property type="entry name" value="Glyoxalase/Bleomycin resistance protein/Dihydroxybiphenyl dioxygenase"/>
    <property type="match status" value="2"/>
</dbReference>
<dbReference type="CDD" id="cd16359">
    <property type="entry name" value="VOC_BsCatE_like_C"/>
    <property type="match status" value="1"/>
</dbReference>
<dbReference type="Pfam" id="PF00903">
    <property type="entry name" value="Glyoxalase"/>
    <property type="match status" value="1"/>
</dbReference>
<comment type="caution">
    <text evidence="3">The sequence shown here is derived from an EMBL/GenBank/DDBJ whole genome shotgun (WGS) entry which is preliminary data.</text>
</comment>
<gene>
    <name evidence="3" type="ORF">IC621_12655</name>
</gene>
<dbReference type="InterPro" id="IPR029068">
    <property type="entry name" value="Glyas_Bleomycin-R_OHBP_Dase"/>
</dbReference>
<dbReference type="PROSITE" id="PS51819">
    <property type="entry name" value="VOC"/>
    <property type="match status" value="2"/>
</dbReference>
<dbReference type="GO" id="GO:0046872">
    <property type="term" value="F:metal ion binding"/>
    <property type="evidence" value="ECO:0007669"/>
    <property type="project" value="UniProtKB-KW"/>
</dbReference>
<evidence type="ECO:0000256" key="1">
    <source>
        <dbReference type="ARBA" id="ARBA00022723"/>
    </source>
</evidence>
<dbReference type="RefSeq" id="WP_191158680.1">
    <property type="nucleotide sequence ID" value="NZ_JACXAI010000015.1"/>
</dbReference>
<proteinExistence type="predicted"/>
<name>A0A926NGE9_9BACI</name>
<dbReference type="GO" id="GO:0004462">
    <property type="term" value="F:lactoylglutathione lyase activity"/>
    <property type="evidence" value="ECO:0007669"/>
    <property type="project" value="InterPro"/>
</dbReference>
<dbReference type="PROSITE" id="PS00934">
    <property type="entry name" value="GLYOXALASE_I_1"/>
    <property type="match status" value="1"/>
</dbReference>
<sequence>MTFHQAPQIFVGEVQLIVENLKRSMIFYRDTLGFQVLRQTEKTAVLSADGKRPLITIEQPEGVLQKEPRKTGLYHVALLLPNRSDLGRMLAHLINIQYPLGASDHLVSEALYLDDPDGNGLEIYADRPSRTWTWQNNEISMVTNPLDAESLLAEANGEEWNRMPSGTIIGHIHLHVANIKQAETFYLEGLGFDLAARYGDQAAFISTGGYHHHIAFNTWNGTGIPAPKKNSVGLKWYSLILPNNDVKNKIVEQLDRIGSIVNEENELNFTQDPSGTNIVLQVLKN</sequence>
<evidence type="ECO:0000259" key="2">
    <source>
        <dbReference type="PROSITE" id="PS51819"/>
    </source>
</evidence>
<protein>
    <submittedName>
        <fullName evidence="3">VOC family protein</fullName>
    </submittedName>
</protein>
<dbReference type="PANTHER" id="PTHR43279:SF1">
    <property type="entry name" value="CATECHOL-2,3-DIOXYGENASE"/>
    <property type="match status" value="1"/>
</dbReference>
<reference evidence="3" key="1">
    <citation type="submission" date="2020-09" db="EMBL/GenBank/DDBJ databases">
        <title>A novel bacterium of genus Bacillus, isolated from South China Sea.</title>
        <authorList>
            <person name="Huang H."/>
            <person name="Mo K."/>
            <person name="Hu Y."/>
        </authorList>
    </citation>
    <scope>NUCLEOTIDE SEQUENCE</scope>
    <source>
        <strain evidence="3">IB182487</strain>
    </source>
</reference>
<dbReference type="EMBL" id="JACXAI010000015">
    <property type="protein sequence ID" value="MBD1381084.1"/>
    <property type="molecule type" value="Genomic_DNA"/>
</dbReference>
<dbReference type="CDD" id="cd07255">
    <property type="entry name" value="VOC_BsCatE_like_N"/>
    <property type="match status" value="1"/>
</dbReference>
<evidence type="ECO:0000313" key="3">
    <source>
        <dbReference type="EMBL" id="MBD1381084.1"/>
    </source>
</evidence>
<feature type="domain" description="VOC" evidence="2">
    <location>
        <begin position="168"/>
        <end position="283"/>
    </location>
</feature>
<dbReference type="AlphaFoldDB" id="A0A926NGE9"/>
<keyword evidence="4" id="KW-1185">Reference proteome</keyword>
<dbReference type="Proteomes" id="UP000626844">
    <property type="component" value="Unassembled WGS sequence"/>
</dbReference>
<evidence type="ECO:0000313" key="4">
    <source>
        <dbReference type="Proteomes" id="UP000626844"/>
    </source>
</evidence>
<dbReference type="PANTHER" id="PTHR43279">
    <property type="entry name" value="CATECHOL-2,3-DIOXYGENASE"/>
    <property type="match status" value="1"/>
</dbReference>
<feature type="domain" description="VOC" evidence="2">
    <location>
        <begin position="10"/>
        <end position="126"/>
    </location>
</feature>
<organism evidence="3 4">
    <name type="scientific">Metabacillus arenae</name>
    <dbReference type="NCBI Taxonomy" id="2771434"/>
    <lineage>
        <taxon>Bacteria</taxon>
        <taxon>Bacillati</taxon>
        <taxon>Bacillota</taxon>
        <taxon>Bacilli</taxon>
        <taxon>Bacillales</taxon>
        <taxon>Bacillaceae</taxon>
        <taxon>Metabacillus</taxon>
    </lineage>
</organism>
<dbReference type="Gene3D" id="3.10.180.10">
    <property type="entry name" value="2,3-Dihydroxybiphenyl 1,2-Dioxygenase, domain 1"/>
    <property type="match status" value="2"/>
</dbReference>
<dbReference type="InterPro" id="IPR018146">
    <property type="entry name" value="Glyoxalase_1_CS"/>
</dbReference>